<sequence length="175" mass="18716">MTAGPAAVRFVRLPPPVLEALLSGDLTAARTATGVPLTGWFLSDEVTWLWRMRLDQIAKDPAAADWIVRAAVSVPDGTVVGAGGFHGPPDSAGMVEMGYSTDPAYRRRGFAKAMVTELLRWAAGEQSVTTVRASISPQNVASLATIAGFGFAHVGEQWDEEDGTEYLYERPARPA</sequence>
<feature type="domain" description="N-acetyltransferase" evidence="1">
    <location>
        <begin position="24"/>
        <end position="173"/>
    </location>
</feature>
<gene>
    <name evidence="2" type="ORF">Aau02nite_18330</name>
</gene>
<dbReference type="Pfam" id="PF13302">
    <property type="entry name" value="Acetyltransf_3"/>
    <property type="match status" value="1"/>
</dbReference>
<proteinExistence type="predicted"/>
<dbReference type="PROSITE" id="PS51186">
    <property type="entry name" value="GNAT"/>
    <property type="match status" value="1"/>
</dbReference>
<dbReference type="PANTHER" id="PTHR43792:SF13">
    <property type="entry name" value="ACETYLTRANSFERASE"/>
    <property type="match status" value="1"/>
</dbReference>
<organism evidence="2 3">
    <name type="scientific">Actinoplanes auranticolor</name>
    <dbReference type="NCBI Taxonomy" id="47988"/>
    <lineage>
        <taxon>Bacteria</taxon>
        <taxon>Bacillati</taxon>
        <taxon>Actinomycetota</taxon>
        <taxon>Actinomycetes</taxon>
        <taxon>Micromonosporales</taxon>
        <taxon>Micromonosporaceae</taxon>
        <taxon>Actinoplanes</taxon>
    </lineage>
</organism>
<comment type="caution">
    <text evidence="2">The sequence shown here is derived from an EMBL/GenBank/DDBJ whole genome shotgun (WGS) entry which is preliminary data.</text>
</comment>
<dbReference type="Proteomes" id="UP000681340">
    <property type="component" value="Unassembled WGS sequence"/>
</dbReference>
<dbReference type="EMBL" id="BOQL01000017">
    <property type="protein sequence ID" value="GIM65600.1"/>
    <property type="molecule type" value="Genomic_DNA"/>
</dbReference>
<evidence type="ECO:0000259" key="1">
    <source>
        <dbReference type="PROSITE" id="PS51186"/>
    </source>
</evidence>
<dbReference type="RefSeq" id="WP_212987878.1">
    <property type="nucleotide sequence ID" value="NZ_BAABEA010000017.1"/>
</dbReference>
<dbReference type="CDD" id="cd04301">
    <property type="entry name" value="NAT_SF"/>
    <property type="match status" value="1"/>
</dbReference>
<dbReference type="SUPFAM" id="SSF55729">
    <property type="entry name" value="Acyl-CoA N-acyltransferases (Nat)"/>
    <property type="match status" value="1"/>
</dbReference>
<dbReference type="InterPro" id="IPR000182">
    <property type="entry name" value="GNAT_dom"/>
</dbReference>
<dbReference type="AlphaFoldDB" id="A0A919S7K6"/>
<accession>A0A919S7K6</accession>
<reference evidence="2" key="1">
    <citation type="submission" date="2021-03" db="EMBL/GenBank/DDBJ databases">
        <title>Whole genome shotgun sequence of Actinoplanes auranticolor NBRC 12245.</title>
        <authorList>
            <person name="Komaki H."/>
            <person name="Tamura T."/>
        </authorList>
    </citation>
    <scope>NUCLEOTIDE SEQUENCE</scope>
    <source>
        <strain evidence="2">NBRC 12245</strain>
    </source>
</reference>
<evidence type="ECO:0000313" key="3">
    <source>
        <dbReference type="Proteomes" id="UP000681340"/>
    </source>
</evidence>
<dbReference type="InterPro" id="IPR016181">
    <property type="entry name" value="Acyl_CoA_acyltransferase"/>
</dbReference>
<protein>
    <recommendedName>
        <fullName evidence="1">N-acetyltransferase domain-containing protein</fullName>
    </recommendedName>
</protein>
<dbReference type="GO" id="GO:0016747">
    <property type="term" value="F:acyltransferase activity, transferring groups other than amino-acyl groups"/>
    <property type="evidence" value="ECO:0007669"/>
    <property type="project" value="InterPro"/>
</dbReference>
<dbReference type="InterPro" id="IPR051531">
    <property type="entry name" value="N-acetyltransferase"/>
</dbReference>
<name>A0A919S7K6_9ACTN</name>
<evidence type="ECO:0000313" key="2">
    <source>
        <dbReference type="EMBL" id="GIM65600.1"/>
    </source>
</evidence>
<dbReference type="PANTHER" id="PTHR43792">
    <property type="entry name" value="GNAT FAMILY, PUTATIVE (AFU_ORTHOLOGUE AFUA_3G00765)-RELATED-RELATED"/>
    <property type="match status" value="1"/>
</dbReference>
<keyword evidence="3" id="KW-1185">Reference proteome</keyword>
<dbReference type="Gene3D" id="3.40.630.30">
    <property type="match status" value="1"/>
</dbReference>